<dbReference type="GO" id="GO:0008233">
    <property type="term" value="F:peptidase activity"/>
    <property type="evidence" value="ECO:0007669"/>
    <property type="project" value="UniProtKB-KW"/>
</dbReference>
<dbReference type="SUPFAM" id="SSF52151">
    <property type="entry name" value="FabD/lysophospholipase-like"/>
    <property type="match status" value="1"/>
</dbReference>
<feature type="short sequence motif" description="DGA/G" evidence="1">
    <location>
        <begin position="160"/>
        <end position="162"/>
    </location>
</feature>
<reference evidence="3 4" key="1">
    <citation type="submission" date="2015-07" db="EMBL/GenBank/DDBJ databases">
        <authorList>
            <person name="Noorani M."/>
        </authorList>
    </citation>
    <scope>NUCLEOTIDE SEQUENCE [LARGE SCALE GENOMIC DNA]</scope>
    <source>
        <strain evidence="3 4">KCTC 42284</strain>
    </source>
</reference>
<gene>
    <name evidence="3" type="ORF">WM2015_678</name>
</gene>
<proteinExistence type="predicted"/>
<evidence type="ECO:0000313" key="3">
    <source>
        <dbReference type="EMBL" id="AKS41059.1"/>
    </source>
</evidence>
<dbReference type="Proteomes" id="UP000066624">
    <property type="component" value="Chromosome"/>
</dbReference>
<dbReference type="Gene3D" id="3.40.1090.10">
    <property type="entry name" value="Cytosolic phospholipase A2 catalytic domain"/>
    <property type="match status" value="1"/>
</dbReference>
<protein>
    <submittedName>
        <fullName evidence="3">Serine protease</fullName>
    </submittedName>
</protein>
<feature type="region of interest" description="Disordered" evidence="2">
    <location>
        <begin position="186"/>
        <end position="213"/>
    </location>
</feature>
<feature type="short sequence motif" description="GXSXG" evidence="1">
    <location>
        <begin position="44"/>
        <end position="48"/>
    </location>
</feature>
<keyword evidence="1" id="KW-0442">Lipid degradation</keyword>
<dbReference type="EMBL" id="CP012154">
    <property type="protein sequence ID" value="AKS41059.1"/>
    <property type="molecule type" value="Genomic_DNA"/>
</dbReference>
<dbReference type="PANTHER" id="PTHR14226:SF76">
    <property type="entry name" value="NTE FAMILY PROTEIN RSSA"/>
    <property type="match status" value="1"/>
</dbReference>
<comment type="caution">
    <text evidence="1">Lacks conserved residue(s) required for the propagation of feature annotation.</text>
</comment>
<dbReference type="PANTHER" id="PTHR14226">
    <property type="entry name" value="NEUROPATHY TARGET ESTERASE/SWISS CHEESE D.MELANOGASTER"/>
    <property type="match status" value="1"/>
</dbReference>
<evidence type="ECO:0000256" key="2">
    <source>
        <dbReference type="SAM" id="MobiDB-lite"/>
    </source>
</evidence>
<sequence length="309" mass="33396">MGRHSLQGKTVSLVLGSGGARGLAHIGAIEELERAGAKIEALAGSSMGALVGGIYAAGKLPAYRDWVCGLEQSDVLSLVDWTFSGGGLIKGRKIINKLSELAGETDIEDLEIDFTAVAVDLDQGREVWLDRGPLFDAIRASIAIPGVFTPHRYRDRILVDGGILNPIPVAPTLRHMTDLTVVVDVNGPPDPAYDENGKKKNGKGNGNEEDRNGLMDKFRDFVDGLGSDRPPKPDQPGLFAVMLRSLDTMESVISRQHLAIFQPDLVVQVPKNIAMIHEFHRANEIIECGSRLARDVFAQPAPDQGIEHV</sequence>
<organism evidence="3 4">
    <name type="scientific">Wenzhouxiangella marina</name>
    <dbReference type="NCBI Taxonomy" id="1579979"/>
    <lineage>
        <taxon>Bacteria</taxon>
        <taxon>Pseudomonadati</taxon>
        <taxon>Pseudomonadota</taxon>
        <taxon>Gammaproteobacteria</taxon>
        <taxon>Chromatiales</taxon>
        <taxon>Wenzhouxiangellaceae</taxon>
        <taxon>Wenzhouxiangella</taxon>
    </lineage>
</organism>
<dbReference type="AlphaFoldDB" id="A0A0K0XTM0"/>
<dbReference type="PROSITE" id="PS51635">
    <property type="entry name" value="PNPLA"/>
    <property type="match status" value="1"/>
</dbReference>
<feature type="active site" description="Proton acceptor" evidence="1">
    <location>
        <position position="160"/>
    </location>
</feature>
<evidence type="ECO:0000256" key="1">
    <source>
        <dbReference type="PROSITE-ProRule" id="PRU01161"/>
    </source>
</evidence>
<evidence type="ECO:0000313" key="4">
    <source>
        <dbReference type="Proteomes" id="UP000066624"/>
    </source>
</evidence>
<keyword evidence="1" id="KW-0378">Hydrolase</keyword>
<dbReference type="InterPro" id="IPR050301">
    <property type="entry name" value="NTE"/>
</dbReference>
<dbReference type="Pfam" id="PF01734">
    <property type="entry name" value="Patatin"/>
    <property type="match status" value="1"/>
</dbReference>
<dbReference type="GO" id="GO:0016042">
    <property type="term" value="P:lipid catabolic process"/>
    <property type="evidence" value="ECO:0007669"/>
    <property type="project" value="UniProtKB-UniRule"/>
</dbReference>
<accession>A0A0K0XTM0</accession>
<dbReference type="OrthoDB" id="5290098at2"/>
<dbReference type="InterPro" id="IPR016035">
    <property type="entry name" value="Acyl_Trfase/lysoPLipase"/>
</dbReference>
<dbReference type="RefSeq" id="WP_049724724.1">
    <property type="nucleotide sequence ID" value="NZ_CP012154.1"/>
</dbReference>
<dbReference type="InterPro" id="IPR002641">
    <property type="entry name" value="PNPLA_dom"/>
</dbReference>
<keyword evidence="4" id="KW-1185">Reference proteome</keyword>
<feature type="active site" description="Nucleophile" evidence="1">
    <location>
        <position position="46"/>
    </location>
</feature>
<name>A0A0K0XTM0_9GAMM</name>
<dbReference type="PATRIC" id="fig|1579979.3.peg.687"/>
<keyword evidence="3" id="KW-0645">Protease</keyword>
<dbReference type="STRING" id="1579979.WM2015_678"/>
<dbReference type="GO" id="GO:0006508">
    <property type="term" value="P:proteolysis"/>
    <property type="evidence" value="ECO:0007669"/>
    <property type="project" value="UniProtKB-KW"/>
</dbReference>
<keyword evidence="1" id="KW-0443">Lipid metabolism</keyword>
<dbReference type="KEGG" id="wma:WM2015_678"/>